<dbReference type="GO" id="GO:0003684">
    <property type="term" value="F:damaged DNA binding"/>
    <property type="evidence" value="ECO:0007669"/>
    <property type="project" value="InterPro"/>
</dbReference>
<dbReference type="InterPro" id="IPR003711">
    <property type="entry name" value="CarD-like/TRCF_RID"/>
</dbReference>
<evidence type="ECO:0000256" key="1">
    <source>
        <dbReference type="ARBA" id="ARBA00022490"/>
    </source>
</evidence>
<dbReference type="EMBL" id="CP029462">
    <property type="protein sequence ID" value="AXL20120.1"/>
    <property type="molecule type" value="Genomic_DNA"/>
</dbReference>
<dbReference type="SUPFAM" id="SSF52540">
    <property type="entry name" value="P-loop containing nucleoside triphosphate hydrolases"/>
    <property type="match status" value="4"/>
</dbReference>
<keyword evidence="8 9" id="KW-0234">DNA repair</keyword>
<dbReference type="Gene3D" id="3.40.50.11180">
    <property type="match status" value="1"/>
</dbReference>
<dbReference type="GO" id="GO:0003678">
    <property type="term" value="F:DNA helicase activity"/>
    <property type="evidence" value="ECO:0007669"/>
    <property type="project" value="TreeGrafter"/>
</dbReference>
<keyword evidence="7 9" id="KW-0238">DNA-binding</keyword>
<dbReference type="PANTHER" id="PTHR47964:SF1">
    <property type="entry name" value="ATP-DEPENDENT DNA HELICASE HOMOLOG RECG, CHLOROPLASTIC"/>
    <property type="match status" value="1"/>
</dbReference>
<dbReference type="Pfam" id="PF00271">
    <property type="entry name" value="Helicase_C"/>
    <property type="match status" value="1"/>
</dbReference>
<dbReference type="SMART" id="SM00490">
    <property type="entry name" value="HELICc"/>
    <property type="match status" value="1"/>
</dbReference>
<dbReference type="SUPFAM" id="SSF143517">
    <property type="entry name" value="TRCF domain-like"/>
    <property type="match status" value="1"/>
</dbReference>
<dbReference type="Proteomes" id="UP000254337">
    <property type="component" value="Chromosome"/>
</dbReference>
<keyword evidence="4 9" id="KW-0378">Hydrolase</keyword>
<keyword evidence="6 9" id="KW-0067">ATP-binding</keyword>
<evidence type="ECO:0000256" key="8">
    <source>
        <dbReference type="ARBA" id="ARBA00023204"/>
    </source>
</evidence>
<comment type="subcellular location">
    <subcellularLocation>
        <location evidence="9">Cytoplasm</location>
    </subcellularLocation>
</comment>
<protein>
    <recommendedName>
        <fullName evidence="9">Transcription-repair-coupling factor</fullName>
        <shortName evidence="9">TRCF</shortName>
        <ecNumber evidence="9">3.6.4.-</ecNumber>
    </recommendedName>
</protein>
<keyword evidence="3 9" id="KW-0227">DNA damage</keyword>
<dbReference type="Gene3D" id="2.40.10.170">
    <property type="match status" value="1"/>
</dbReference>
<dbReference type="RefSeq" id="WP_107195518.1">
    <property type="nucleotide sequence ID" value="NZ_CP029462.1"/>
</dbReference>
<name>A0A346AW77_9FIRM</name>
<dbReference type="InterPro" id="IPR041471">
    <property type="entry name" value="UvrB_inter"/>
</dbReference>
<dbReference type="InterPro" id="IPR036101">
    <property type="entry name" value="CarD-like/TRCF_RID_sf"/>
</dbReference>
<keyword evidence="5" id="KW-0347">Helicase</keyword>
<evidence type="ECO:0000256" key="4">
    <source>
        <dbReference type="ARBA" id="ARBA00022801"/>
    </source>
</evidence>
<dbReference type="InterPro" id="IPR004576">
    <property type="entry name" value="Mfd"/>
</dbReference>
<evidence type="ECO:0000256" key="5">
    <source>
        <dbReference type="ARBA" id="ARBA00022806"/>
    </source>
</evidence>
<organism evidence="12 13">
    <name type="scientific">Megasphaera stantonii</name>
    <dbReference type="NCBI Taxonomy" id="2144175"/>
    <lineage>
        <taxon>Bacteria</taxon>
        <taxon>Bacillati</taxon>
        <taxon>Bacillota</taxon>
        <taxon>Negativicutes</taxon>
        <taxon>Veillonellales</taxon>
        <taxon>Veillonellaceae</taxon>
        <taxon>Megasphaera</taxon>
    </lineage>
</organism>
<evidence type="ECO:0000256" key="7">
    <source>
        <dbReference type="ARBA" id="ARBA00023125"/>
    </source>
</evidence>
<dbReference type="InterPro" id="IPR011545">
    <property type="entry name" value="DEAD/DEAH_box_helicase_dom"/>
</dbReference>
<dbReference type="KEGG" id="meg:DKB62_00250"/>
<dbReference type="PANTHER" id="PTHR47964">
    <property type="entry name" value="ATP-DEPENDENT DNA HELICASE HOMOLOG RECG, CHLOROPLASTIC"/>
    <property type="match status" value="1"/>
</dbReference>
<keyword evidence="2 9" id="KW-0547">Nucleotide-binding</keyword>
<gene>
    <name evidence="9 12" type="primary">mfd</name>
    <name evidence="12" type="ORF">DKB62_00250</name>
</gene>
<dbReference type="InterPro" id="IPR001650">
    <property type="entry name" value="Helicase_C-like"/>
</dbReference>
<comment type="similarity">
    <text evidence="9">In the N-terminal section; belongs to the UvrB family.</text>
</comment>
<evidence type="ECO:0000256" key="2">
    <source>
        <dbReference type="ARBA" id="ARBA00022741"/>
    </source>
</evidence>
<feature type="domain" description="Helicase C-terminal" evidence="11">
    <location>
        <begin position="746"/>
        <end position="900"/>
    </location>
</feature>
<dbReference type="Pfam" id="PF02559">
    <property type="entry name" value="CarD_TRCF_RID"/>
    <property type="match status" value="1"/>
</dbReference>
<dbReference type="InterPro" id="IPR027417">
    <property type="entry name" value="P-loop_NTPase"/>
</dbReference>
<keyword evidence="1 9" id="KW-0963">Cytoplasm</keyword>
<dbReference type="SMART" id="SM00487">
    <property type="entry name" value="DEXDc"/>
    <property type="match status" value="1"/>
</dbReference>
<dbReference type="CDD" id="cd17991">
    <property type="entry name" value="DEXHc_TRCF"/>
    <property type="match status" value="1"/>
</dbReference>
<dbReference type="GO" id="GO:0000716">
    <property type="term" value="P:transcription-coupled nucleotide-excision repair, DNA damage recognition"/>
    <property type="evidence" value="ECO:0007669"/>
    <property type="project" value="UniProtKB-UniRule"/>
</dbReference>
<dbReference type="Gene3D" id="3.30.2060.10">
    <property type="entry name" value="Penicillin-binding protein 1b domain"/>
    <property type="match status" value="1"/>
</dbReference>
<dbReference type="EC" id="3.6.4.-" evidence="9"/>
<dbReference type="GO" id="GO:0006355">
    <property type="term" value="P:regulation of DNA-templated transcription"/>
    <property type="evidence" value="ECO:0007669"/>
    <property type="project" value="UniProtKB-UniRule"/>
</dbReference>
<dbReference type="AlphaFoldDB" id="A0A346AW77"/>
<dbReference type="GO" id="GO:0005737">
    <property type="term" value="C:cytoplasm"/>
    <property type="evidence" value="ECO:0007669"/>
    <property type="project" value="UniProtKB-SubCell"/>
</dbReference>
<feature type="domain" description="Helicase ATP-binding" evidence="10">
    <location>
        <begin position="564"/>
        <end position="725"/>
    </location>
</feature>
<dbReference type="Gene3D" id="3.90.1150.50">
    <property type="entry name" value="Transcription-repair-coupling factor, D7 domain"/>
    <property type="match status" value="1"/>
</dbReference>
<evidence type="ECO:0000256" key="9">
    <source>
        <dbReference type="HAMAP-Rule" id="MF_00969"/>
    </source>
</evidence>
<evidence type="ECO:0000259" key="10">
    <source>
        <dbReference type="PROSITE" id="PS51192"/>
    </source>
</evidence>
<dbReference type="HAMAP" id="MF_00969">
    <property type="entry name" value="TRCF"/>
    <property type="match status" value="1"/>
</dbReference>
<dbReference type="Gene3D" id="3.40.50.300">
    <property type="entry name" value="P-loop containing nucleotide triphosphate hydrolases"/>
    <property type="match status" value="2"/>
</dbReference>
<dbReference type="NCBIfam" id="TIGR00580">
    <property type="entry name" value="mfd"/>
    <property type="match status" value="1"/>
</dbReference>
<dbReference type="GO" id="GO:0005524">
    <property type="term" value="F:ATP binding"/>
    <property type="evidence" value="ECO:0007669"/>
    <property type="project" value="UniProtKB-UniRule"/>
</dbReference>
<evidence type="ECO:0000259" key="11">
    <source>
        <dbReference type="PROSITE" id="PS51194"/>
    </source>
</evidence>
<dbReference type="InterPro" id="IPR047112">
    <property type="entry name" value="RecG/Mfd"/>
</dbReference>
<dbReference type="OrthoDB" id="9804325at2"/>
<dbReference type="Pfam" id="PF03461">
    <property type="entry name" value="TRCF"/>
    <property type="match status" value="1"/>
</dbReference>
<comment type="function">
    <text evidence="9">Couples transcription and DNA repair by recognizing RNA polymerase (RNAP) stalled at DNA lesions. Mediates ATP-dependent release of RNAP and its truncated transcript from the DNA, and recruitment of nucleotide excision repair machinery to the damaged site.</text>
</comment>
<reference evidence="12 13" key="1">
    <citation type="submission" date="2018-05" db="EMBL/GenBank/DDBJ databases">
        <title>Complete genome sequence of Megasphaera sp. AJH120T, isolated from the ceca of a chicken.</title>
        <authorList>
            <person name="Maki J."/>
            <person name="Looft T."/>
        </authorList>
    </citation>
    <scope>NUCLEOTIDE SEQUENCE [LARGE SCALE GENOMIC DNA]</scope>
    <source>
        <strain evidence="12 13">AJH120</strain>
    </source>
</reference>
<keyword evidence="13" id="KW-1185">Reference proteome</keyword>
<comment type="similarity">
    <text evidence="9">In the C-terminal section; belongs to the helicase family. RecG subfamily.</text>
</comment>
<dbReference type="SUPFAM" id="SSF141259">
    <property type="entry name" value="CarD-like"/>
    <property type="match status" value="1"/>
</dbReference>
<dbReference type="InterPro" id="IPR037235">
    <property type="entry name" value="TRCF-like_C_D7"/>
</dbReference>
<evidence type="ECO:0000313" key="12">
    <source>
        <dbReference type="EMBL" id="AXL20120.1"/>
    </source>
</evidence>
<evidence type="ECO:0000313" key="13">
    <source>
        <dbReference type="Proteomes" id="UP000254337"/>
    </source>
</evidence>
<evidence type="ECO:0000256" key="6">
    <source>
        <dbReference type="ARBA" id="ARBA00022840"/>
    </source>
</evidence>
<accession>A0A346AW77</accession>
<dbReference type="PROSITE" id="PS51192">
    <property type="entry name" value="HELICASE_ATP_BIND_1"/>
    <property type="match status" value="1"/>
</dbReference>
<sequence>MNQVFQWMNDDENIKKAAEQFQLPGRHSIYGLGGSAKSAFAGNALAEIKGPALIVVPGKEQAAAWQTDLQFWLPNMPVLDFPFVDKAVFTTTAKSIERSAQQMRVLGFLREGRPGVILATAEEAFQYVLPPQRIDDGAVDIKAGAEYERDMLLQHLVEGGYERVDLVERRGHFSVRGDIIDIYAVNQQDPLRVEFFGDDIDSLRFFDVNSQKSKEAVRQVRLLPISLEEEQDERACTVLDYIGDGIIIWDEPNRIRESLKKLLKESDDYKGRLCPWQKAVTAERVASQIMLSLMAQSVPDMPADSSSSFAAKMMASFQKQFTLLKDELSHWQKNGNTVLFVLGSRERTASLTAWLRQQDVEPQLYAADKPLQKGAVYTADGEIRSGFELPYAKLVVLAERDVYGMQKRRLRHHAAKGQEINVFTDLKPGDYVVHESHGIGRYEGIKTIELDGVHKDYLEIHYAGQDILYVPTDQLKLLQRYIGNEGTTPKLHRMGGNEWQKVRKKAQKSITDLAEKLVALYAKREIVPGYAFPADTSYQKEFEDAFPYEETDDQLRAVQTIKKSMEKPFPMDCLVCGDVGFGKTEVAMRAIFKAVMGGKQVAVLVPTTVLAQQHFQTFSERFGPFGVACDVLNRFRSYKEKKDILARTLRGDVDVLIGTHSLLNKKVKFKDLGLLVVDEEQRFGVAQKEKWKAWAANIDVLTLSATPIPRTLHMSLVNLREMCIIETPPTDRLPVQTYVTEYNARIVRDAVMREKRRGGQVFFVYNRVESIETMKDELQALLPDITIGIAHGQMAGTLLEQIMFDFYEGRYDVLLCSSLVENGLDVANANTIIVYDADHFGLSQLYQMRGRVGRSHRMAYAYFLYRRDKVLSEVAEKRLQAIKEFTELGSGFKIAMRDLEIRGAGNLLGREQHGNIASVGFAMYCHMLEEAIAKAQSGKPAEPERQDTVMEIHVDAFIDDEYISNGGQKIEMYQRMALLRTEEELNALAAELEDRYGKPTKPVQTLLQATKLRLQAQDQHIVLISQKRDVLELKWQYPNLLPKANQLDISLRRRVRPVPGNPLMLRVSLANTPDILTLLSELLTTFSKLRKGNPLE</sequence>
<dbReference type="Pfam" id="PF00270">
    <property type="entry name" value="DEAD"/>
    <property type="match status" value="1"/>
</dbReference>
<dbReference type="InterPro" id="IPR005118">
    <property type="entry name" value="TRCF_C"/>
</dbReference>
<dbReference type="SMART" id="SM00982">
    <property type="entry name" value="TRCF"/>
    <property type="match status" value="1"/>
</dbReference>
<dbReference type="SMART" id="SM01058">
    <property type="entry name" value="CarD_TRCF"/>
    <property type="match status" value="1"/>
</dbReference>
<evidence type="ECO:0000256" key="3">
    <source>
        <dbReference type="ARBA" id="ARBA00022763"/>
    </source>
</evidence>
<dbReference type="InterPro" id="IPR014001">
    <property type="entry name" value="Helicase_ATP-bd"/>
</dbReference>
<dbReference type="Pfam" id="PF17757">
    <property type="entry name" value="UvrB_inter"/>
    <property type="match status" value="1"/>
</dbReference>
<proteinExistence type="inferred from homology"/>
<dbReference type="GO" id="GO:0016787">
    <property type="term" value="F:hydrolase activity"/>
    <property type="evidence" value="ECO:0007669"/>
    <property type="project" value="UniProtKB-KW"/>
</dbReference>
<dbReference type="PROSITE" id="PS51194">
    <property type="entry name" value="HELICASE_CTER"/>
    <property type="match status" value="1"/>
</dbReference>